<dbReference type="VEuPathDB" id="ToxoDB:TGP89_221360"/>
<dbReference type="GO" id="GO:0006995">
    <property type="term" value="P:cellular response to nitrogen starvation"/>
    <property type="evidence" value="ECO:0007669"/>
    <property type="project" value="TreeGrafter"/>
</dbReference>
<dbReference type="GO" id="GO:0034272">
    <property type="term" value="C:phosphatidylinositol 3-kinase complex, class III, type II"/>
    <property type="evidence" value="ECO:0007669"/>
    <property type="project" value="TreeGrafter"/>
</dbReference>
<evidence type="ECO:0000256" key="1">
    <source>
        <dbReference type="ARBA" id="ARBA00005965"/>
    </source>
</evidence>
<dbReference type="GO" id="GO:0034271">
    <property type="term" value="C:phosphatidylinositol 3-kinase complex, class III, type I"/>
    <property type="evidence" value="ECO:0007669"/>
    <property type="project" value="TreeGrafter"/>
</dbReference>
<evidence type="ECO:0000256" key="3">
    <source>
        <dbReference type="SAM" id="MobiDB-lite"/>
    </source>
</evidence>
<dbReference type="EMBL" id="AEYI02001516">
    <property type="protein sequence ID" value="KFG36448.1"/>
    <property type="molecule type" value="Genomic_DNA"/>
</dbReference>
<dbReference type="GO" id="GO:0000045">
    <property type="term" value="P:autophagosome assembly"/>
    <property type="evidence" value="ECO:0007669"/>
    <property type="project" value="TreeGrafter"/>
</dbReference>
<dbReference type="Proteomes" id="UP000028828">
    <property type="component" value="Unassembled WGS sequence"/>
</dbReference>
<feature type="domain" description="Atg6 BARA" evidence="4">
    <location>
        <begin position="443"/>
        <end position="635"/>
    </location>
</feature>
<dbReference type="PANTHER" id="PTHR12768">
    <property type="entry name" value="BECLIN 1"/>
    <property type="match status" value="1"/>
</dbReference>
<feature type="compositionally biased region" description="Basic and acidic residues" evidence="3">
    <location>
        <begin position="287"/>
        <end position="298"/>
    </location>
</feature>
<evidence type="ECO:0000256" key="2">
    <source>
        <dbReference type="SAM" id="Coils"/>
    </source>
</evidence>
<organism evidence="5 6">
    <name type="scientific">Toxoplasma gondii p89</name>
    <dbReference type="NCBI Taxonomy" id="943119"/>
    <lineage>
        <taxon>Eukaryota</taxon>
        <taxon>Sar</taxon>
        <taxon>Alveolata</taxon>
        <taxon>Apicomplexa</taxon>
        <taxon>Conoidasida</taxon>
        <taxon>Coccidia</taxon>
        <taxon>Eucoccidiorida</taxon>
        <taxon>Eimeriorina</taxon>
        <taxon>Sarcocystidae</taxon>
        <taxon>Toxoplasma</taxon>
    </lineage>
</organism>
<gene>
    <name evidence="5" type="ORF">TGP89_221360</name>
</gene>
<dbReference type="Gene3D" id="1.10.418.40">
    <property type="entry name" value="Autophagy protein 6/Beclin 1"/>
    <property type="match status" value="1"/>
</dbReference>
<reference evidence="5 6" key="1">
    <citation type="submission" date="2014-03" db="EMBL/GenBank/DDBJ databases">
        <authorList>
            <person name="Sibley D."/>
            <person name="Venepally P."/>
            <person name="Karamycheva S."/>
            <person name="Hadjithomas M."/>
            <person name="Khan A."/>
            <person name="Brunk B."/>
            <person name="Roos D."/>
            <person name="Caler E."/>
            <person name="Lorenzi H."/>
        </authorList>
    </citation>
    <scope>NUCLEOTIDE SEQUENCE [LARGE SCALE GENOMIC DNA]</scope>
    <source>
        <strain evidence="6">p89</strain>
    </source>
</reference>
<dbReference type="GO" id="GO:0000407">
    <property type="term" value="C:phagophore assembly site"/>
    <property type="evidence" value="ECO:0007669"/>
    <property type="project" value="TreeGrafter"/>
</dbReference>
<dbReference type="InterPro" id="IPR040455">
    <property type="entry name" value="Atg6_BARA"/>
</dbReference>
<keyword evidence="2" id="KW-0175">Coiled coil</keyword>
<evidence type="ECO:0000313" key="5">
    <source>
        <dbReference type="EMBL" id="KFG36448.1"/>
    </source>
</evidence>
<comment type="similarity">
    <text evidence="1">Belongs to the beclin family.</text>
</comment>
<comment type="caution">
    <text evidence="5">The sequence shown here is derived from an EMBL/GenBank/DDBJ whole genome shotgun (WGS) entry which is preliminary data.</text>
</comment>
<evidence type="ECO:0000313" key="6">
    <source>
        <dbReference type="Proteomes" id="UP000028828"/>
    </source>
</evidence>
<dbReference type="InterPro" id="IPR007243">
    <property type="entry name" value="Atg6/Beclin"/>
</dbReference>
<feature type="region of interest" description="Disordered" evidence="3">
    <location>
        <begin position="39"/>
        <end position="65"/>
    </location>
</feature>
<dbReference type="GO" id="GO:0030674">
    <property type="term" value="F:protein-macromolecule adaptor activity"/>
    <property type="evidence" value="ECO:0007669"/>
    <property type="project" value="TreeGrafter"/>
</dbReference>
<dbReference type="OrthoDB" id="20368at2759"/>
<feature type="region of interest" description="Disordered" evidence="3">
    <location>
        <begin position="81"/>
        <end position="152"/>
    </location>
</feature>
<sequence length="645" mass="70865">MMVPRSLHRCIDCAAPLFVVHDAVPPACLLPEECSAHGFPGETPRETRRLSSSSSSSPTASGTSVSQIALGMPAAFSVAANSEDRNEGGDSVKVPPHAPQLTSASSGVPTPHAEPRDTAQVQTPEAVSGFSRAPVSLSSPRAPSGESASSPSLQDSFVLLSPLPGTLAPAVGHREEAVSASSPVAATAHSADGSVVGPSAFSQALAPEGLSRHSSEETHRQRFVARLAEGENWTQFVLDDAALCSKCFSSAVDQLEKQLEDERALLRQYTRALERLKKLRRAEAARRCKQERRERVDKGQALSQLDSRGGRKGEETNTADAPSTRGDGCGSSCVQEDERTALDTTEQSPLRGDQGDHEQVGRNDTPQEGRLRLAEDLRTAQQEYEEAEDEEERLLEELLSLNLLQRELWHLSSARQGQIARHEEATAAMLRQREYVSGQLERLKRLNVMNDAFHIWTDSALPSINSCRIGRVSSPATPSWAEINSGWGHMCLLLDVLFRKVYVHPTHYRLVPRGPFSCLIRRKDDIVLPLQGGGKETGLSRFFYRNRHFDEATVAFLECVQELHEALVHFARQPWPPYASPGVQTPWEPPDLPFAIEGDRVGGLSIRLHLSQDERWTKAVKYLLIDLKWLLSYVEKVCVVCPPAS</sequence>
<name>A0A086JWD0_TOXGO</name>
<dbReference type="InterPro" id="IPR038274">
    <property type="entry name" value="Atg6/Beclin_C_sf"/>
</dbReference>
<dbReference type="Pfam" id="PF04111">
    <property type="entry name" value="APG6"/>
    <property type="match status" value="1"/>
</dbReference>
<dbReference type="GO" id="GO:0000423">
    <property type="term" value="P:mitophagy"/>
    <property type="evidence" value="ECO:0007669"/>
    <property type="project" value="TreeGrafter"/>
</dbReference>
<dbReference type="GO" id="GO:0045324">
    <property type="term" value="P:late endosome to vacuole transport"/>
    <property type="evidence" value="ECO:0007669"/>
    <property type="project" value="TreeGrafter"/>
</dbReference>
<dbReference type="GO" id="GO:0043548">
    <property type="term" value="F:phosphatidylinositol 3-kinase binding"/>
    <property type="evidence" value="ECO:0007669"/>
    <property type="project" value="TreeGrafter"/>
</dbReference>
<evidence type="ECO:0000259" key="4">
    <source>
        <dbReference type="Pfam" id="PF04111"/>
    </source>
</evidence>
<feature type="compositionally biased region" description="Low complexity" evidence="3">
    <location>
        <begin position="51"/>
        <end position="65"/>
    </location>
</feature>
<feature type="region of interest" description="Disordered" evidence="3">
    <location>
        <begin position="287"/>
        <end position="371"/>
    </location>
</feature>
<proteinExistence type="inferred from homology"/>
<dbReference type="PANTHER" id="PTHR12768:SF4">
    <property type="entry name" value="BECLIN-1"/>
    <property type="match status" value="1"/>
</dbReference>
<feature type="compositionally biased region" description="Polar residues" evidence="3">
    <location>
        <begin position="136"/>
        <end position="152"/>
    </location>
</feature>
<feature type="coiled-coil region" evidence="2">
    <location>
        <begin position="252"/>
        <end position="286"/>
    </location>
</feature>
<protein>
    <submittedName>
        <fullName evidence="5">Autophagy protein Apg6</fullName>
    </submittedName>
</protein>
<dbReference type="AlphaFoldDB" id="A0A086JWD0"/>
<feature type="compositionally biased region" description="Basic and acidic residues" evidence="3">
    <location>
        <begin position="353"/>
        <end position="371"/>
    </location>
</feature>
<accession>A0A086JWD0</accession>